<evidence type="ECO:0000313" key="1">
    <source>
        <dbReference type="EMBL" id="MFC3169464.1"/>
    </source>
</evidence>
<organism evidence="1 2">
    <name type="scientific">Paracoccus fontiphilus</name>
    <dbReference type="NCBI Taxonomy" id="1815556"/>
    <lineage>
        <taxon>Bacteria</taxon>
        <taxon>Pseudomonadati</taxon>
        <taxon>Pseudomonadota</taxon>
        <taxon>Alphaproteobacteria</taxon>
        <taxon>Rhodobacterales</taxon>
        <taxon>Paracoccaceae</taxon>
        <taxon>Paracoccus</taxon>
    </lineage>
</organism>
<keyword evidence="2" id="KW-1185">Reference proteome</keyword>
<dbReference type="RefSeq" id="WP_207471288.1">
    <property type="nucleotide sequence ID" value="NZ_JAFNAW010000066.1"/>
</dbReference>
<reference evidence="2" key="1">
    <citation type="journal article" date="2019" name="Int. J. Syst. Evol. Microbiol.">
        <title>The Global Catalogue of Microorganisms (GCM) 10K type strain sequencing project: providing services to taxonomists for standard genome sequencing and annotation.</title>
        <authorList>
            <consortium name="The Broad Institute Genomics Platform"/>
            <consortium name="The Broad Institute Genome Sequencing Center for Infectious Disease"/>
            <person name="Wu L."/>
            <person name="Ma J."/>
        </authorList>
    </citation>
    <scope>NUCLEOTIDE SEQUENCE [LARGE SCALE GENOMIC DNA]</scope>
    <source>
        <strain evidence="2">KCTC 52239</strain>
    </source>
</reference>
<accession>A0ABV7IG95</accession>
<dbReference type="EMBL" id="JBHRTE010000065">
    <property type="protein sequence ID" value="MFC3169464.1"/>
    <property type="molecule type" value="Genomic_DNA"/>
</dbReference>
<proteinExistence type="predicted"/>
<gene>
    <name evidence="1" type="ORF">ACFOD7_15525</name>
</gene>
<sequence length="69" mass="7507">MNDSAAKALVKFGSSCVAPSQRLVQGDLNLEGSQNGTRYGRTRLVEVIQAALKLLGPYHRASSQVREFD</sequence>
<evidence type="ECO:0000313" key="2">
    <source>
        <dbReference type="Proteomes" id="UP001595557"/>
    </source>
</evidence>
<protein>
    <submittedName>
        <fullName evidence="1">Uncharacterized protein</fullName>
    </submittedName>
</protein>
<dbReference type="Proteomes" id="UP001595557">
    <property type="component" value="Unassembled WGS sequence"/>
</dbReference>
<name>A0ABV7IG95_9RHOB</name>
<comment type="caution">
    <text evidence="1">The sequence shown here is derived from an EMBL/GenBank/DDBJ whole genome shotgun (WGS) entry which is preliminary data.</text>
</comment>